<evidence type="ECO:0000313" key="1">
    <source>
        <dbReference type="EMBL" id="SKA57829.1"/>
    </source>
</evidence>
<dbReference type="AlphaFoldDB" id="A0A1T4UYM1"/>
<dbReference type="OrthoDB" id="6942578at2"/>
<protein>
    <submittedName>
        <fullName evidence="1">Phage tail tube protein FII</fullName>
    </submittedName>
</protein>
<accession>A0A1T4UYM1</accession>
<dbReference type="Proteomes" id="UP000191116">
    <property type="component" value="Unassembled WGS sequence"/>
</dbReference>
<sequence length="162" mass="17479">MADRIRMRITAQVESVPLMNEIVDFTPPEVKAKLANNEGAFVASEDTVGLEKLSWSLKVKGEHGVLSRSLGKYTMGNAQINVVEKGKSTDGVPYVETYSMYGPITAIKKEAVKMGEKPTITIEGTCKAYTQYDTGLLVHDINVNTGKTIIGGVDLMGLAGII</sequence>
<proteinExistence type="predicted"/>
<evidence type="ECO:0000313" key="2">
    <source>
        <dbReference type="Proteomes" id="UP000191116"/>
    </source>
</evidence>
<dbReference type="RefSeq" id="WP_060999072.1">
    <property type="nucleotide sequence ID" value="NZ_AP024854.1"/>
</dbReference>
<gene>
    <name evidence="1" type="ORF">CZ814_03905</name>
</gene>
<organism evidence="1 2">
    <name type="scientific">Photobacterium toruni</name>
    <dbReference type="NCBI Taxonomy" id="1935446"/>
    <lineage>
        <taxon>Bacteria</taxon>
        <taxon>Pseudomonadati</taxon>
        <taxon>Pseudomonadota</taxon>
        <taxon>Gammaproteobacteria</taxon>
        <taxon>Vibrionales</taxon>
        <taxon>Vibrionaceae</taxon>
        <taxon>Photobacterium</taxon>
    </lineage>
</organism>
<dbReference type="InterPro" id="IPR006498">
    <property type="entry name" value="Tail_tube"/>
</dbReference>
<name>A0A1T4UYM1_9GAMM</name>
<dbReference type="Pfam" id="PF04985">
    <property type="entry name" value="Phage_tube"/>
    <property type="match status" value="1"/>
</dbReference>
<reference evidence="1 2" key="1">
    <citation type="submission" date="2017-02" db="EMBL/GenBank/DDBJ databases">
        <authorList>
            <person name="Peterson S.W."/>
        </authorList>
    </citation>
    <scope>NUCLEOTIDE SEQUENCE [LARGE SCALE GENOMIC DNA]</scope>
    <source>
        <strain evidence="1 2">CECT 9189</strain>
    </source>
</reference>
<dbReference type="EMBL" id="FUWP01000042">
    <property type="protein sequence ID" value="SKA57829.1"/>
    <property type="molecule type" value="Genomic_DNA"/>
</dbReference>